<proteinExistence type="predicted"/>
<keyword evidence="2" id="KW-0732">Signal</keyword>
<dbReference type="Proteomes" id="UP000542210">
    <property type="component" value="Unassembled WGS sequence"/>
</dbReference>
<comment type="caution">
    <text evidence="4">The sequence shown here is derived from an EMBL/GenBank/DDBJ whole genome shotgun (WGS) entry which is preliminary data.</text>
</comment>
<dbReference type="InterPro" id="IPR001466">
    <property type="entry name" value="Beta-lactam-related"/>
</dbReference>
<keyword evidence="1" id="KW-0472">Membrane</keyword>
<reference evidence="4 5" key="1">
    <citation type="submission" date="2020-08" db="EMBL/GenBank/DDBJ databases">
        <title>Sequencing the genomes of 1000 actinobacteria strains.</title>
        <authorList>
            <person name="Klenk H.-P."/>
        </authorList>
    </citation>
    <scope>NUCLEOTIDE SEQUENCE [LARGE SCALE GENOMIC DNA]</scope>
    <source>
        <strain evidence="4 5">DSM 45784</strain>
    </source>
</reference>
<feature type="transmembrane region" description="Helical" evidence="1">
    <location>
        <begin position="363"/>
        <end position="381"/>
    </location>
</feature>
<organism evidence="4 5">
    <name type="scientific">Sphaerisporangium siamense</name>
    <dbReference type="NCBI Taxonomy" id="795645"/>
    <lineage>
        <taxon>Bacteria</taxon>
        <taxon>Bacillati</taxon>
        <taxon>Actinomycetota</taxon>
        <taxon>Actinomycetes</taxon>
        <taxon>Streptosporangiales</taxon>
        <taxon>Streptosporangiaceae</taxon>
        <taxon>Sphaerisporangium</taxon>
    </lineage>
</organism>
<dbReference type="EMBL" id="JACHND010000001">
    <property type="protein sequence ID" value="MBB4703699.1"/>
    <property type="molecule type" value="Genomic_DNA"/>
</dbReference>
<dbReference type="RefSeq" id="WP_184884284.1">
    <property type="nucleotide sequence ID" value="NZ_BOOV01000001.1"/>
</dbReference>
<feature type="transmembrane region" description="Helical" evidence="1">
    <location>
        <begin position="402"/>
        <end position="422"/>
    </location>
</feature>
<dbReference type="SUPFAM" id="SSF56601">
    <property type="entry name" value="beta-lactamase/transpeptidase-like"/>
    <property type="match status" value="1"/>
</dbReference>
<gene>
    <name evidence="4" type="ORF">BJ982_005243</name>
</gene>
<keyword evidence="5" id="KW-1185">Reference proteome</keyword>
<dbReference type="Gene3D" id="3.40.710.10">
    <property type="entry name" value="DD-peptidase/beta-lactamase superfamily"/>
    <property type="match status" value="1"/>
</dbReference>
<protein>
    <submittedName>
        <fullName evidence="4">CubicO group peptidase (Beta-lactamase class C family)</fullName>
    </submittedName>
</protein>
<dbReference type="AlphaFoldDB" id="A0A7W7DBU3"/>
<accession>A0A7W7DBU3</accession>
<dbReference type="PANTHER" id="PTHR46825">
    <property type="entry name" value="D-ALANYL-D-ALANINE-CARBOXYPEPTIDASE/ENDOPEPTIDASE AMPH"/>
    <property type="match status" value="1"/>
</dbReference>
<keyword evidence="1" id="KW-1133">Transmembrane helix</keyword>
<dbReference type="Pfam" id="PF00144">
    <property type="entry name" value="Beta-lactamase"/>
    <property type="match status" value="1"/>
</dbReference>
<sequence>MLRTVVTAICLALLPPAPAPPAAAPLPASVDAYVERYRAATGLPGVAVAITKGTTVVHAAGYGRTAAGEPVTPDTPMAMASVSKSFTALAVMRLAERGRVALDQPVRRYLPEFTMADPRAARITVRQLLDQTSGMADSAFREKSLPQPRTLQGAVARLRTARLATDPGTAFSYHNTNYQVAARLVEVVGGRPFADHLRENVFLPLGMRHSRTIDTDRDLPPSARGHLYVLGRAVALPEPAGFGNGSGGVLSTAADMARWLIAQQAGPLSPRGVEEMRTPSRSNPEYALGWMIGRTPRGARVLEHGGDLFTSTAHQLVMPDSGYGVAVMANTGMAYADAHTLMDGLVALIEGDAPPVPTTLPSLLTDVFFVLLTLVTVVLAARGAARARRWATRRTGWRRWCLLPYLAPLVVCATVVPVHRVLARGRDAAWLQLAYLYPTFMVWLVTAAAACLVLVLARLWCAARPRRG</sequence>
<feature type="transmembrane region" description="Helical" evidence="1">
    <location>
        <begin position="434"/>
        <end position="457"/>
    </location>
</feature>
<dbReference type="InterPro" id="IPR050491">
    <property type="entry name" value="AmpC-like"/>
</dbReference>
<evidence type="ECO:0000256" key="2">
    <source>
        <dbReference type="SAM" id="SignalP"/>
    </source>
</evidence>
<evidence type="ECO:0000256" key="1">
    <source>
        <dbReference type="SAM" id="Phobius"/>
    </source>
</evidence>
<feature type="domain" description="Beta-lactamase-related" evidence="3">
    <location>
        <begin position="30"/>
        <end position="332"/>
    </location>
</feature>
<feature type="signal peptide" evidence="2">
    <location>
        <begin position="1"/>
        <end position="19"/>
    </location>
</feature>
<keyword evidence="1" id="KW-0812">Transmembrane</keyword>
<name>A0A7W7DBU3_9ACTN</name>
<evidence type="ECO:0000313" key="4">
    <source>
        <dbReference type="EMBL" id="MBB4703699.1"/>
    </source>
</evidence>
<evidence type="ECO:0000259" key="3">
    <source>
        <dbReference type="Pfam" id="PF00144"/>
    </source>
</evidence>
<evidence type="ECO:0000313" key="5">
    <source>
        <dbReference type="Proteomes" id="UP000542210"/>
    </source>
</evidence>
<dbReference type="InterPro" id="IPR012338">
    <property type="entry name" value="Beta-lactam/transpept-like"/>
</dbReference>
<feature type="chain" id="PRO_5039241689" evidence="2">
    <location>
        <begin position="20"/>
        <end position="468"/>
    </location>
</feature>
<dbReference type="PANTHER" id="PTHR46825:SF9">
    <property type="entry name" value="BETA-LACTAMASE-RELATED DOMAIN-CONTAINING PROTEIN"/>
    <property type="match status" value="1"/>
</dbReference>